<dbReference type="Proteomes" id="UP000281553">
    <property type="component" value="Unassembled WGS sequence"/>
</dbReference>
<name>A0A3P7L2X1_DIBLA</name>
<proteinExistence type="predicted"/>
<reference evidence="2 3" key="1">
    <citation type="submission" date="2018-11" db="EMBL/GenBank/DDBJ databases">
        <authorList>
            <consortium name="Pathogen Informatics"/>
        </authorList>
    </citation>
    <scope>NUCLEOTIDE SEQUENCE [LARGE SCALE GENOMIC DNA]</scope>
</reference>
<accession>A0A3P7L2X1</accession>
<keyword evidence="1" id="KW-0812">Transmembrane</keyword>
<sequence length="208" mass="22724">MFEETFEAGFKITSAKLDNDTFDDCSKQYIGKNTAKECYTQSESCEVHFIIDDKSKYNQVKFMVGAEAKVTYEIKEGVLVEKNETSVKQGAAAGTTIEKKNFPLSFIPTEMQLVSTTGDAVVKVNKPCPTKPAEKAENCLTISNEMFPVTVKANMAEAVRVLMFTGEGSKTLEVTFKPKGNSGSSAAAWISHSVALILANLAMVYVFP</sequence>
<keyword evidence="3" id="KW-1185">Reference proteome</keyword>
<evidence type="ECO:0000256" key="1">
    <source>
        <dbReference type="SAM" id="Phobius"/>
    </source>
</evidence>
<dbReference type="EMBL" id="UYRU01050596">
    <property type="protein sequence ID" value="VDN11064.1"/>
    <property type="molecule type" value="Genomic_DNA"/>
</dbReference>
<evidence type="ECO:0000313" key="2">
    <source>
        <dbReference type="EMBL" id="VDN11064.1"/>
    </source>
</evidence>
<protein>
    <submittedName>
        <fullName evidence="2">Uncharacterized protein</fullName>
    </submittedName>
</protein>
<organism evidence="2 3">
    <name type="scientific">Dibothriocephalus latus</name>
    <name type="common">Fish tapeworm</name>
    <name type="synonym">Diphyllobothrium latum</name>
    <dbReference type="NCBI Taxonomy" id="60516"/>
    <lineage>
        <taxon>Eukaryota</taxon>
        <taxon>Metazoa</taxon>
        <taxon>Spiralia</taxon>
        <taxon>Lophotrochozoa</taxon>
        <taxon>Platyhelminthes</taxon>
        <taxon>Cestoda</taxon>
        <taxon>Eucestoda</taxon>
        <taxon>Diphyllobothriidea</taxon>
        <taxon>Diphyllobothriidae</taxon>
        <taxon>Dibothriocephalus</taxon>
    </lineage>
</organism>
<keyword evidence="1" id="KW-0472">Membrane</keyword>
<keyword evidence="1" id="KW-1133">Transmembrane helix</keyword>
<evidence type="ECO:0000313" key="3">
    <source>
        <dbReference type="Proteomes" id="UP000281553"/>
    </source>
</evidence>
<dbReference type="AlphaFoldDB" id="A0A3P7L2X1"/>
<feature type="transmembrane region" description="Helical" evidence="1">
    <location>
        <begin position="186"/>
        <end position="207"/>
    </location>
</feature>
<gene>
    <name evidence="2" type="ORF">DILT_LOCUS6895</name>
</gene>